<dbReference type="Gene3D" id="3.40.50.2300">
    <property type="match status" value="1"/>
</dbReference>
<dbReference type="EMBL" id="JZRB01000018">
    <property type="protein sequence ID" value="KJV34792.1"/>
    <property type="molecule type" value="Genomic_DNA"/>
</dbReference>
<dbReference type="SMART" id="SM00448">
    <property type="entry name" value="REC"/>
    <property type="match status" value="1"/>
</dbReference>
<dbReference type="Pfam" id="PF00072">
    <property type="entry name" value="Response_reg"/>
    <property type="match status" value="1"/>
</dbReference>
<evidence type="ECO:0000259" key="2">
    <source>
        <dbReference type="PROSITE" id="PS50110"/>
    </source>
</evidence>
<comment type="caution">
    <text evidence="3">The sequence shown here is derived from an EMBL/GenBank/DDBJ whole genome shotgun (WGS) entry which is preliminary data.</text>
</comment>
<dbReference type="Proteomes" id="UP000033651">
    <property type="component" value="Unassembled WGS sequence"/>
</dbReference>
<organism evidence="3 4">
    <name type="scientific">Luteibacter yeojuensis</name>
    <dbReference type="NCBI Taxonomy" id="345309"/>
    <lineage>
        <taxon>Bacteria</taxon>
        <taxon>Pseudomonadati</taxon>
        <taxon>Pseudomonadota</taxon>
        <taxon>Gammaproteobacteria</taxon>
        <taxon>Lysobacterales</taxon>
        <taxon>Rhodanobacteraceae</taxon>
        <taxon>Luteibacter</taxon>
    </lineage>
</organism>
<feature type="modified residue" description="4-aspartylphosphate" evidence="1">
    <location>
        <position position="58"/>
    </location>
</feature>
<protein>
    <recommendedName>
        <fullName evidence="2">Response regulatory domain-containing protein</fullName>
    </recommendedName>
</protein>
<name>A0A0F3KV04_9GAMM</name>
<reference evidence="3 4" key="1">
    <citation type="submission" date="2015-03" db="EMBL/GenBank/DDBJ databases">
        <title>Draft genome sequence of Luteibacter yeojuensis strain SU11.</title>
        <authorList>
            <person name="Sulaiman J."/>
            <person name="Priya K."/>
            <person name="Chan K.-G."/>
        </authorList>
    </citation>
    <scope>NUCLEOTIDE SEQUENCE [LARGE SCALE GENOMIC DNA]</scope>
    <source>
        <strain evidence="3 4">SU11</strain>
    </source>
</reference>
<gene>
    <name evidence="3" type="ORF">VI08_09400</name>
</gene>
<accession>A0A0F3KV04</accession>
<evidence type="ECO:0000256" key="1">
    <source>
        <dbReference type="PROSITE-ProRule" id="PRU00169"/>
    </source>
</evidence>
<dbReference type="GO" id="GO:0000160">
    <property type="term" value="P:phosphorelay signal transduction system"/>
    <property type="evidence" value="ECO:0007669"/>
    <property type="project" value="InterPro"/>
</dbReference>
<dbReference type="RefSeq" id="WP_045829318.1">
    <property type="nucleotide sequence ID" value="NZ_JZRB01000018.1"/>
</dbReference>
<dbReference type="PATRIC" id="fig|345309.4.peg.1111"/>
<dbReference type="SUPFAM" id="SSF52172">
    <property type="entry name" value="CheY-like"/>
    <property type="match status" value="1"/>
</dbReference>
<dbReference type="OrthoDB" id="582170at2"/>
<evidence type="ECO:0000313" key="4">
    <source>
        <dbReference type="Proteomes" id="UP000033651"/>
    </source>
</evidence>
<dbReference type="InterPro" id="IPR001789">
    <property type="entry name" value="Sig_transdc_resp-reg_receiver"/>
</dbReference>
<feature type="domain" description="Response regulatory" evidence="2">
    <location>
        <begin position="8"/>
        <end position="118"/>
    </location>
</feature>
<keyword evidence="4" id="KW-1185">Reference proteome</keyword>
<proteinExistence type="predicted"/>
<dbReference type="PROSITE" id="PS50110">
    <property type="entry name" value="RESPONSE_REGULATORY"/>
    <property type="match status" value="1"/>
</dbReference>
<sequence length="121" mass="12720">MKSLTGSKLLVVEDDELIGMILSTILEGEGATVLGPYKTCSEADAHVGSERFDGALLDVNLPDGTSFNLARVLQDRGIPYAFLSASDAADVPADLHPRRFLSKPMQGAKIIAECGSLVAAS</sequence>
<dbReference type="InterPro" id="IPR011006">
    <property type="entry name" value="CheY-like_superfamily"/>
</dbReference>
<evidence type="ECO:0000313" key="3">
    <source>
        <dbReference type="EMBL" id="KJV34792.1"/>
    </source>
</evidence>
<dbReference type="AlphaFoldDB" id="A0A0F3KV04"/>
<keyword evidence="1" id="KW-0597">Phosphoprotein</keyword>